<evidence type="ECO:0000313" key="2">
    <source>
        <dbReference type="Proteomes" id="UP001195769"/>
    </source>
</evidence>
<protein>
    <submittedName>
        <fullName evidence="1">Uncharacterized protein</fullName>
    </submittedName>
</protein>
<comment type="caution">
    <text evidence="1">The sequence shown here is derived from an EMBL/GenBank/DDBJ whole genome shotgun (WGS) entry which is preliminary data.</text>
</comment>
<reference evidence="1" key="1">
    <citation type="journal article" date="2020" name="New Phytol.">
        <title>Comparative genomics reveals dynamic genome evolution in host specialist ectomycorrhizal fungi.</title>
        <authorList>
            <person name="Lofgren L.A."/>
            <person name="Nguyen N.H."/>
            <person name="Vilgalys R."/>
            <person name="Ruytinx J."/>
            <person name="Liao H.L."/>
            <person name="Branco S."/>
            <person name="Kuo A."/>
            <person name="LaButti K."/>
            <person name="Lipzen A."/>
            <person name="Andreopoulos W."/>
            <person name="Pangilinan J."/>
            <person name="Riley R."/>
            <person name="Hundley H."/>
            <person name="Na H."/>
            <person name="Barry K."/>
            <person name="Grigoriev I.V."/>
            <person name="Stajich J.E."/>
            <person name="Kennedy P.G."/>
        </authorList>
    </citation>
    <scope>NUCLEOTIDE SEQUENCE</scope>
    <source>
        <strain evidence="1">FC203</strain>
    </source>
</reference>
<dbReference type="AlphaFoldDB" id="A0AAD4HG82"/>
<accession>A0AAD4HG82</accession>
<evidence type="ECO:0000313" key="1">
    <source>
        <dbReference type="EMBL" id="KAG1894359.1"/>
    </source>
</evidence>
<proteinExistence type="predicted"/>
<gene>
    <name evidence="1" type="ORF">F5891DRAFT_1176110</name>
</gene>
<keyword evidence="2" id="KW-1185">Reference proteome</keyword>
<dbReference type="Proteomes" id="UP001195769">
    <property type="component" value="Unassembled WGS sequence"/>
</dbReference>
<name>A0AAD4HG82_9AGAM</name>
<dbReference type="EMBL" id="JABBWK010000081">
    <property type="protein sequence ID" value="KAG1894359.1"/>
    <property type="molecule type" value="Genomic_DNA"/>
</dbReference>
<sequence length="258" mass="28580">MGTCGTNLSPLGPKHTIELPWTEGMSPSLSSTSDLFYSQFTTEVVQGKRSRFDVGTVAIILLADTETTDDQLFAATTALQTLDAKQRGAKYGPRGSYDQQEAEQSCDHLLHISSARILKTWFRKLMCFVVILDREQVSKCGMTLILGMSVTEGLDCLQRSTYCSINNVANMNAETLTGVSLRPVLRVEETHLKPAHATIAGGLQFRPLAVTDNMDAVNATIKVIWCSDDFVEVLQNVYAWRMILEPIPSGHSWILHRL</sequence>
<dbReference type="RefSeq" id="XP_041219935.1">
    <property type="nucleotide sequence ID" value="XM_041365748.1"/>
</dbReference>
<dbReference type="GeneID" id="64660046"/>
<organism evidence="1 2">
    <name type="scientific">Suillus fuscotomentosus</name>
    <dbReference type="NCBI Taxonomy" id="1912939"/>
    <lineage>
        <taxon>Eukaryota</taxon>
        <taxon>Fungi</taxon>
        <taxon>Dikarya</taxon>
        <taxon>Basidiomycota</taxon>
        <taxon>Agaricomycotina</taxon>
        <taxon>Agaricomycetes</taxon>
        <taxon>Agaricomycetidae</taxon>
        <taxon>Boletales</taxon>
        <taxon>Suillineae</taxon>
        <taxon>Suillaceae</taxon>
        <taxon>Suillus</taxon>
    </lineage>
</organism>